<feature type="domain" description="Alpha-L-rhamnosidase concanavalin-like" evidence="1">
    <location>
        <begin position="254"/>
        <end position="328"/>
    </location>
</feature>
<dbReference type="InterPro" id="IPR008902">
    <property type="entry name" value="Rhamnosid_concanavalin"/>
</dbReference>
<feature type="domain" description="Alpha-L-rhamnosidase six-hairpin glycosidase" evidence="2">
    <location>
        <begin position="353"/>
        <end position="695"/>
    </location>
</feature>
<dbReference type="SUPFAM" id="SSF48208">
    <property type="entry name" value="Six-hairpin glycosidases"/>
    <property type="match status" value="1"/>
</dbReference>
<accession>A0A328UFQ8</accession>
<dbReference type="Gene3D" id="1.50.10.10">
    <property type="match status" value="1"/>
</dbReference>
<dbReference type="InterPro" id="IPR012341">
    <property type="entry name" value="6hp_glycosidase-like_sf"/>
</dbReference>
<evidence type="ECO:0008006" key="5">
    <source>
        <dbReference type="Google" id="ProtNLM"/>
    </source>
</evidence>
<evidence type="ECO:0000259" key="1">
    <source>
        <dbReference type="Pfam" id="PF05592"/>
    </source>
</evidence>
<dbReference type="Pfam" id="PF05592">
    <property type="entry name" value="Bac_rhamnosid"/>
    <property type="match status" value="1"/>
</dbReference>
<evidence type="ECO:0000259" key="2">
    <source>
        <dbReference type="Pfam" id="PF17389"/>
    </source>
</evidence>
<dbReference type="Proteomes" id="UP000249377">
    <property type="component" value="Unassembled WGS sequence"/>
</dbReference>
<organism evidence="3 4">
    <name type="scientific">Hydrogeniiclostridium mannosilyticum</name>
    <dbReference type="NCBI Taxonomy" id="2764322"/>
    <lineage>
        <taxon>Bacteria</taxon>
        <taxon>Bacillati</taxon>
        <taxon>Bacillota</taxon>
        <taxon>Clostridia</taxon>
        <taxon>Eubacteriales</taxon>
        <taxon>Acutalibacteraceae</taxon>
        <taxon>Hydrogeniiclostridium</taxon>
    </lineage>
</organism>
<dbReference type="PANTHER" id="PTHR34987:SF2">
    <property type="entry name" value="B, PUTATIVE (AFU_ORTHOLOGUE AFUA_7G05040)-RELATED"/>
    <property type="match status" value="1"/>
</dbReference>
<dbReference type="Gene3D" id="2.60.120.260">
    <property type="entry name" value="Galactose-binding domain-like"/>
    <property type="match status" value="2"/>
</dbReference>
<keyword evidence="4" id="KW-1185">Reference proteome</keyword>
<dbReference type="Pfam" id="PF17389">
    <property type="entry name" value="Bac_rhamnosid6H"/>
    <property type="match status" value="1"/>
</dbReference>
<proteinExistence type="predicted"/>
<gene>
    <name evidence="3" type="ORF">DPQ25_04060</name>
</gene>
<evidence type="ECO:0000313" key="4">
    <source>
        <dbReference type="Proteomes" id="UP000249377"/>
    </source>
</evidence>
<dbReference type="AlphaFoldDB" id="A0A328UFQ8"/>
<comment type="caution">
    <text evidence="3">The sequence shown here is derived from an EMBL/GenBank/DDBJ whole genome shotgun (WGS) entry which is preliminary data.</text>
</comment>
<dbReference type="InterPro" id="IPR035396">
    <property type="entry name" value="Bac_rhamnosid6H"/>
</dbReference>
<dbReference type="RefSeq" id="WP_112331862.1">
    <property type="nucleotide sequence ID" value="NZ_QLYR01000001.1"/>
</dbReference>
<dbReference type="InterPro" id="IPR008928">
    <property type="entry name" value="6-hairpin_glycosidase_sf"/>
</dbReference>
<name>A0A328UFQ8_9FIRM</name>
<dbReference type="PANTHER" id="PTHR34987">
    <property type="entry name" value="C, PUTATIVE (AFU_ORTHOLOGUE AFUA_3G02880)-RELATED"/>
    <property type="match status" value="1"/>
</dbReference>
<reference evidence="3 4" key="1">
    <citation type="submission" date="2018-06" db="EMBL/GenBank/DDBJ databases">
        <title>Noncontiguous genome sequence of Ruminococcaceae bacterium ASD2818.</title>
        <authorList>
            <person name="Chaplin A.V."/>
            <person name="Sokolova S.R."/>
            <person name="Kochetkova T.O."/>
            <person name="Goltsov A.Y."/>
            <person name="Trofimov D.Y."/>
            <person name="Efimov B.A."/>
        </authorList>
    </citation>
    <scope>NUCLEOTIDE SEQUENCE [LARGE SCALE GENOMIC DNA]</scope>
    <source>
        <strain evidence="3 4">ASD2818</strain>
    </source>
</reference>
<protein>
    <recommendedName>
        <fullName evidence="5">Alpha-L-rhamnosidase</fullName>
    </recommendedName>
</protein>
<dbReference type="Gene3D" id="2.60.420.10">
    <property type="entry name" value="Maltose phosphorylase, domain 3"/>
    <property type="match status" value="1"/>
</dbReference>
<dbReference type="GO" id="GO:0005975">
    <property type="term" value="P:carbohydrate metabolic process"/>
    <property type="evidence" value="ECO:0007669"/>
    <property type="project" value="InterPro"/>
</dbReference>
<sequence length="748" mass="84100">MGFFEQAAQPVWLSGFEGEDLYADFRQVFELEELPEHSAQLMISAECEYALWVNGRFAACGQFDDFPSHKIYDRLDLRPYVHKGRNILAITANHQEGQSFQYKKDVPHIRYALFCDEKEMLASGGETLCRRSACYASGAKERITPQLGYSFRYQANREDGWRGSGYAPGEEWQRACPVVPDAKNYAPRPIQKLSIQEKAPVKLAAQGILYREENRDATPAGQMQHDFLSARRAAELFTDDGTLREPDGGRGVYLVYDLGKEDCGFLHLELEAAGGEEIDIAYGEHLDDLRVRAAVGGRNFAFRYTAAAGKQSFSHWFKRIAGRYIALHIPAPGKALKIRYAGLLPACYPLVERGAFRSADRLLNRIYEVSAQTLRLCMHEHYEDCPWREQSLYAMDSRNQMLFGYYAFGEYDFPESSIRLLYEGMHEDGNVSICAPTDSGMVIPSFTMFWVLELEELVRFSGRLNAGREMLDGVKRVVRGYAALIDGRANLLHTPDPERYWNFYEWAPGLDGDASLKSDYDAPLHVMYILALQAAERLAHWVGDDGFAAECRGLHERLAKGFHSAFWSQERQAYRTALGGAGEACYTEMVQALALCARLVPQQQEQTLRALLASSGSGLVPMTLSHSIFKYDALMQEPERYAGQVIETVAEVWGSMLFRGATSFWETILGADDFDYAGSLCHGWSAVPIYLFGRYLLGVYPENPGFEGWRPGFALGAQERAEGVVPTPRGSIRVTVQEQGLCYEECAG</sequence>
<evidence type="ECO:0000313" key="3">
    <source>
        <dbReference type="EMBL" id="RAQ30667.1"/>
    </source>
</evidence>
<dbReference type="EMBL" id="QLYR01000001">
    <property type="protein sequence ID" value="RAQ30667.1"/>
    <property type="molecule type" value="Genomic_DNA"/>
</dbReference>